<dbReference type="PANTHER" id="PTHR21444">
    <property type="entry name" value="COILED-COIL DOMAIN-CONTAINING PROTEIN 180"/>
    <property type="match status" value="1"/>
</dbReference>
<keyword evidence="6" id="KW-1185">Reference proteome</keyword>
<feature type="coiled-coil region" evidence="1">
    <location>
        <begin position="447"/>
        <end position="517"/>
    </location>
</feature>
<reference evidence="5 6" key="1">
    <citation type="submission" date="2024-11" db="EMBL/GenBank/DDBJ databases">
        <title>Chromosome-level genome assembly of the freshwater bivalve Anodonta woodiana.</title>
        <authorList>
            <person name="Chen X."/>
        </authorList>
    </citation>
    <scope>NUCLEOTIDE SEQUENCE [LARGE SCALE GENOMIC DNA]</scope>
    <source>
        <strain evidence="5">MN2024</strain>
        <tissue evidence="5">Gills</tissue>
    </source>
</reference>
<evidence type="ECO:0000313" key="5">
    <source>
        <dbReference type="EMBL" id="KAL3871454.1"/>
    </source>
</evidence>
<dbReference type="InterPro" id="IPR027914">
    <property type="entry name" value="DUF4456"/>
</dbReference>
<evidence type="ECO:0000313" key="6">
    <source>
        <dbReference type="Proteomes" id="UP001634394"/>
    </source>
</evidence>
<dbReference type="InterPro" id="IPR028089">
    <property type="entry name" value="DUF4455"/>
</dbReference>
<dbReference type="Proteomes" id="UP001634394">
    <property type="component" value="Unassembled WGS sequence"/>
</dbReference>
<proteinExistence type="predicted"/>
<evidence type="ECO:0000259" key="3">
    <source>
        <dbReference type="Pfam" id="PF14643"/>
    </source>
</evidence>
<gene>
    <name evidence="5" type="ORF">ACJMK2_039450</name>
</gene>
<feature type="region of interest" description="Disordered" evidence="2">
    <location>
        <begin position="1388"/>
        <end position="1410"/>
    </location>
</feature>
<organism evidence="5 6">
    <name type="scientific">Sinanodonta woodiana</name>
    <name type="common">Chinese pond mussel</name>
    <name type="synonym">Anodonta woodiana</name>
    <dbReference type="NCBI Taxonomy" id="1069815"/>
    <lineage>
        <taxon>Eukaryota</taxon>
        <taxon>Metazoa</taxon>
        <taxon>Spiralia</taxon>
        <taxon>Lophotrochozoa</taxon>
        <taxon>Mollusca</taxon>
        <taxon>Bivalvia</taxon>
        <taxon>Autobranchia</taxon>
        <taxon>Heteroconchia</taxon>
        <taxon>Palaeoheterodonta</taxon>
        <taxon>Unionida</taxon>
        <taxon>Unionoidea</taxon>
        <taxon>Unionidae</taxon>
        <taxon>Unioninae</taxon>
        <taxon>Sinanodonta</taxon>
    </lineage>
</organism>
<name>A0ABD3WC21_SINWO</name>
<evidence type="ECO:0000259" key="4">
    <source>
        <dbReference type="Pfam" id="PF14644"/>
    </source>
</evidence>
<comment type="caution">
    <text evidence="5">The sequence shown here is derived from an EMBL/GenBank/DDBJ whole genome shotgun (WGS) entry which is preliminary data.</text>
</comment>
<keyword evidence="1" id="KW-0175">Coiled coil</keyword>
<sequence>MFYINYSLETAFYSVFCSSAVQLNRSLTKIQRDASAPHPRLQKRGSTSIPLVQLSKEEIEHGLLGERQRTWVDGFPNDPYVENPVVYKQYAEYINTKLRESDSSIAGKDVRGLPDVVLPAKDGSDIIERIASSRKERHEAAVEEMHQELSVINSEMEPHITETSEMLLRKLDEDNKVIAAKLACIEKDEELLSYTLEGLNNIWEDVQSHTATRQFWITELDTALGKAEDERMDMIRAIFKNFAKTLEKIAHLLAPDLHRFLDKESQLINQTMLSNRRAFADLYTRLMSADIEREKSQHTTWKRRVEDWRLLKTELAVKRFKEFMQGEDIVNPPGIAKLLQIMTAEQRTQNQKRLELINQMREFKPPASTKTAIYNWNKNMQDLSQEIDAVNQIHLTSLHKEYERVCQRCLSEIDTIKTGLIDASVCTIARTQTVVEEFMIPLVGSRQRVYENNLEMMEKTLEEQTNEINEKLKSLFKYAQSAAHVWDVHEIGLARQERSLQEKLEQCRQKHDSQNQEKEAHLDVIMDRMRQDATETALKTSLNKALDYLEKIRSSYEHFHKDQTEIVKKYPSMVQQELQTYETSVLKFFMVDRNLAKDLQAAVTEILSTQKGTTFYVLVEAGEHLAQEKSREKSKAGKSQPEGGAFLTEVDAGEEEKPDYITSIDIDNDLLAEIKKLIRMNFLNHMEEWMEQASDRSMSVVVAKCEELNSELDLRLHLHKPRARRAEYDVHNVRAAELVMHSERVTRHCKGVLQALTEVRQRFQNMTQEHNEMASKFRQNIESLEVVFMNATKSSKLIALQHQLSVELDKFMSIIRASLRHFRQNLDETLQMLRESNARFIKSFKLFSDGGNFCPEEIDDYKKKLEKMSQKIDGAEGSIMSDLEGMESKRLDQATKVAIEFEDKFKNHMVDLIFMEKIARLLTNTQVKIKAEVASSNSQAQQLAKHLSDLDCRIDACERPNLDKEQITSSQLNMTLQAIFDAFHDRSKYLDCLKQPPALSTAPSSMTNPILGGARVGFVSDATPTPVSKAGKQPMEDPSVGVIKNILKSQKSKLRFGADADLDGEYQSRNAAVDIRDKMKSSVSTHTSSDRGKVSKRGMSPISDSPKKSYSAAMDSQSAYGSFRRTQSCASVSSKGEWTKRSNRPAKNERRVLIFGDSYDENEEVEGKLLATIRKMLKEALDLLLKTAEKYYVHKGNRAVTRPQALQETYEHFADVVAQKLQSYYTQADEYHNQCLQEFRKQLMHLEQSISHVPGLVISDLLKEHIQISLDALQKLQYEFSTVKVDLEKRKDEHKQQLRPTLGHPHQVEQLKALCQQEAERHEEFVRVVEKHAKNQQDTAVEQAKEFMSSLLELSKSQLGLYDKVLVIDDIEKGRVEPTKYPTSELIRRKNAGEPLEDDEDKDAVPRGQSTWSGIPANELVAAPIPSKVQLTPTVTTFKTTLGHSAAIAARDKSYQDYKKQFETTLHMIEEEKQCLVLAEQRWLDSWNTSVQKVKDLY</sequence>
<evidence type="ECO:0008006" key="7">
    <source>
        <dbReference type="Google" id="ProtNLM"/>
    </source>
</evidence>
<feature type="domain" description="DUF4455" evidence="3">
    <location>
        <begin position="132"/>
        <end position="597"/>
    </location>
</feature>
<dbReference type="EMBL" id="JBJQND010000007">
    <property type="protein sequence ID" value="KAL3871454.1"/>
    <property type="molecule type" value="Genomic_DNA"/>
</dbReference>
<evidence type="ECO:0000256" key="1">
    <source>
        <dbReference type="SAM" id="Coils"/>
    </source>
</evidence>
<accession>A0ABD3WC21</accession>
<dbReference type="PANTHER" id="PTHR21444:SF14">
    <property type="entry name" value="COILED-COIL DOMAIN-CONTAINING PROTEIN 180"/>
    <property type="match status" value="1"/>
</dbReference>
<dbReference type="Pfam" id="PF14643">
    <property type="entry name" value="DUF4455"/>
    <property type="match status" value="1"/>
</dbReference>
<feature type="domain" description="DUF4456" evidence="4">
    <location>
        <begin position="1184"/>
        <end position="1389"/>
    </location>
</feature>
<evidence type="ECO:0000256" key="2">
    <source>
        <dbReference type="SAM" id="MobiDB-lite"/>
    </source>
</evidence>
<dbReference type="Pfam" id="PF14644">
    <property type="entry name" value="DUF4456"/>
    <property type="match status" value="1"/>
</dbReference>
<protein>
    <recommendedName>
        <fullName evidence="7">DUF4455 domain-containing protein</fullName>
    </recommendedName>
</protein>
<feature type="region of interest" description="Disordered" evidence="2">
    <location>
        <begin position="1077"/>
        <end position="1113"/>
    </location>
</feature>